<evidence type="ECO:0000313" key="3">
    <source>
        <dbReference type="Proteomes" id="UP000045706"/>
    </source>
</evidence>
<dbReference type="AlphaFoldDB" id="A0A0G4KGK0"/>
<evidence type="ECO:0000256" key="1">
    <source>
        <dbReference type="SAM" id="MobiDB-lite"/>
    </source>
</evidence>
<feature type="region of interest" description="Disordered" evidence="1">
    <location>
        <begin position="55"/>
        <end position="90"/>
    </location>
</feature>
<feature type="compositionally biased region" description="Low complexity" evidence="1">
    <location>
        <begin position="55"/>
        <end position="65"/>
    </location>
</feature>
<gene>
    <name evidence="2" type="ORF">BN1723_020815</name>
</gene>
<organism evidence="2 3">
    <name type="scientific">Verticillium longisporum</name>
    <name type="common">Verticillium dahliae var. longisporum</name>
    <dbReference type="NCBI Taxonomy" id="100787"/>
    <lineage>
        <taxon>Eukaryota</taxon>
        <taxon>Fungi</taxon>
        <taxon>Dikarya</taxon>
        <taxon>Ascomycota</taxon>
        <taxon>Pezizomycotina</taxon>
        <taxon>Sordariomycetes</taxon>
        <taxon>Hypocreomycetidae</taxon>
        <taxon>Glomerellales</taxon>
        <taxon>Plectosphaerellaceae</taxon>
        <taxon>Verticillium</taxon>
    </lineage>
</organism>
<feature type="non-terminal residue" evidence="2">
    <location>
        <position position="1"/>
    </location>
</feature>
<feature type="compositionally biased region" description="Basic and acidic residues" evidence="1">
    <location>
        <begin position="66"/>
        <end position="78"/>
    </location>
</feature>
<reference evidence="3" key="1">
    <citation type="submission" date="2015-05" db="EMBL/GenBank/DDBJ databases">
        <authorList>
            <person name="Fogelqvist Johan"/>
        </authorList>
    </citation>
    <scope>NUCLEOTIDE SEQUENCE [LARGE SCALE GENOMIC DNA]</scope>
</reference>
<accession>A0A0G4KGK0</accession>
<dbReference type="EMBL" id="CVQI01000333">
    <property type="protein sequence ID" value="CRJ94557.1"/>
    <property type="molecule type" value="Genomic_DNA"/>
</dbReference>
<feature type="non-terminal residue" evidence="2">
    <location>
        <position position="90"/>
    </location>
</feature>
<protein>
    <submittedName>
        <fullName evidence="2">Uncharacterized protein</fullName>
    </submittedName>
</protein>
<evidence type="ECO:0000313" key="2">
    <source>
        <dbReference type="EMBL" id="CRJ94557.1"/>
    </source>
</evidence>
<proteinExistence type="predicted"/>
<dbReference type="Proteomes" id="UP000045706">
    <property type="component" value="Unassembled WGS sequence"/>
</dbReference>
<name>A0A0G4KGK0_VERLO</name>
<sequence>SAAAQLAAQVPPRHHGDQEAVDLLRHHGRRPAAALRLDLVRHLHARQAALDGRVVPRGRGRGLPPRHLDASARRERALRQRGRLQGLEGR</sequence>